<reference evidence="2" key="1">
    <citation type="submission" date="2020-05" db="EMBL/GenBank/DDBJ databases">
        <title>WGS assembly of Panicum virgatum.</title>
        <authorList>
            <person name="Lovell J.T."/>
            <person name="Jenkins J."/>
            <person name="Shu S."/>
            <person name="Juenger T.E."/>
            <person name="Schmutz J."/>
        </authorList>
    </citation>
    <scope>NUCLEOTIDE SEQUENCE</scope>
    <source>
        <strain evidence="2">AP13</strain>
    </source>
</reference>
<evidence type="ECO:0000313" key="2">
    <source>
        <dbReference type="EMBL" id="KAG2633543.1"/>
    </source>
</evidence>
<dbReference type="Proteomes" id="UP000823388">
    <property type="component" value="Chromosome 2N"/>
</dbReference>
<keyword evidence="3" id="KW-1185">Reference proteome</keyword>
<dbReference type="EMBL" id="CM029040">
    <property type="protein sequence ID" value="KAG2633543.1"/>
    <property type="molecule type" value="Genomic_DNA"/>
</dbReference>
<accession>A0A8T0VLX3</accession>
<evidence type="ECO:0000313" key="3">
    <source>
        <dbReference type="Proteomes" id="UP000823388"/>
    </source>
</evidence>
<proteinExistence type="predicted"/>
<sequence>MDPIGNSLAVYYTVDRGLGCHVCSVHEKRHRAIPNARIFASLIIQFCQIIWSCYSILPMLMDAQFSMHIGQAVLVPQISSDLLVYYQLSRQNSAGSWCHILLSSISSHWIKVQMTERLCPWLIAEFLFRSQGFLLLAASFVEIKIKHVTSIKYLQVPWDPGGIHLMHRLEGKPNLKKGEC</sequence>
<dbReference type="AlphaFoldDB" id="A0A8T0VLX3"/>
<organism evidence="2 3">
    <name type="scientific">Panicum virgatum</name>
    <name type="common">Blackwell switchgrass</name>
    <dbReference type="NCBI Taxonomy" id="38727"/>
    <lineage>
        <taxon>Eukaryota</taxon>
        <taxon>Viridiplantae</taxon>
        <taxon>Streptophyta</taxon>
        <taxon>Embryophyta</taxon>
        <taxon>Tracheophyta</taxon>
        <taxon>Spermatophyta</taxon>
        <taxon>Magnoliopsida</taxon>
        <taxon>Liliopsida</taxon>
        <taxon>Poales</taxon>
        <taxon>Poaceae</taxon>
        <taxon>PACMAD clade</taxon>
        <taxon>Panicoideae</taxon>
        <taxon>Panicodae</taxon>
        <taxon>Paniceae</taxon>
        <taxon>Panicinae</taxon>
        <taxon>Panicum</taxon>
        <taxon>Panicum sect. Hiantes</taxon>
    </lineage>
</organism>
<comment type="caution">
    <text evidence="2">The sequence shown here is derived from an EMBL/GenBank/DDBJ whole genome shotgun (WGS) entry which is preliminary data.</text>
</comment>
<name>A0A8T0VLX3_PANVG</name>
<evidence type="ECO:0000256" key="1">
    <source>
        <dbReference type="SAM" id="Phobius"/>
    </source>
</evidence>
<gene>
    <name evidence="2" type="ORF">PVAP13_2NG263900</name>
</gene>
<feature type="transmembrane region" description="Helical" evidence="1">
    <location>
        <begin position="38"/>
        <end position="57"/>
    </location>
</feature>
<protein>
    <submittedName>
        <fullName evidence="2">Uncharacterized protein</fullName>
    </submittedName>
</protein>
<keyword evidence="1" id="KW-0472">Membrane</keyword>
<keyword evidence="1" id="KW-1133">Transmembrane helix</keyword>
<keyword evidence="1" id="KW-0812">Transmembrane</keyword>